<dbReference type="STRING" id="1907941.BKE30_07285"/>
<proteinExistence type="predicted"/>
<dbReference type="Proteomes" id="UP000192132">
    <property type="component" value="Unassembled WGS sequence"/>
</dbReference>
<dbReference type="OrthoDB" id="6703996at2"/>
<comment type="caution">
    <text evidence="1">The sequence shown here is derived from an EMBL/GenBank/DDBJ whole genome shotgun (WGS) entry which is preliminary data.</text>
</comment>
<accession>A0A1S8CWP5</accession>
<organism evidence="1 2">
    <name type="scientific">Alkanindiges hydrocarboniclasticus</name>
    <dbReference type="NCBI Taxonomy" id="1907941"/>
    <lineage>
        <taxon>Bacteria</taxon>
        <taxon>Pseudomonadati</taxon>
        <taxon>Pseudomonadota</taxon>
        <taxon>Gammaproteobacteria</taxon>
        <taxon>Moraxellales</taxon>
        <taxon>Moraxellaceae</taxon>
        <taxon>Alkanindiges</taxon>
    </lineage>
</organism>
<gene>
    <name evidence="1" type="ORF">BKE30_07285</name>
</gene>
<sequence length="127" mass="14955">MMQNNWFKPKTAYIQVVKDCFRIYCSDSQQLFSVEGKFSHPRMLLGDFLQAERALQQQIKQQSIFSGTAQYRVIIHPKELLDGGLSYIEQRAFTELFSSLGFREVRLWLGHDLSSEQIDQFDWKARN</sequence>
<protein>
    <recommendedName>
        <fullName evidence="3">Rod shape-determining protein MreB</fullName>
    </recommendedName>
</protein>
<dbReference type="RefSeq" id="WP_076877956.1">
    <property type="nucleotide sequence ID" value="NZ_MLCN01000017.1"/>
</dbReference>
<name>A0A1S8CWP5_9GAMM</name>
<evidence type="ECO:0000313" key="1">
    <source>
        <dbReference type="EMBL" id="ONG40545.1"/>
    </source>
</evidence>
<evidence type="ECO:0000313" key="2">
    <source>
        <dbReference type="Proteomes" id="UP000192132"/>
    </source>
</evidence>
<keyword evidence="2" id="KW-1185">Reference proteome</keyword>
<reference evidence="1 2" key="1">
    <citation type="submission" date="2016-10" db="EMBL/GenBank/DDBJ databases">
        <title>Draft Genome sequence of Alkanindiges sp. strain H1.</title>
        <authorList>
            <person name="Subhash Y."/>
            <person name="Lee S."/>
        </authorList>
    </citation>
    <scope>NUCLEOTIDE SEQUENCE [LARGE SCALE GENOMIC DNA]</scope>
    <source>
        <strain evidence="1 2">H1</strain>
    </source>
</reference>
<evidence type="ECO:0008006" key="3">
    <source>
        <dbReference type="Google" id="ProtNLM"/>
    </source>
</evidence>
<dbReference type="EMBL" id="MLCN01000017">
    <property type="protein sequence ID" value="ONG40545.1"/>
    <property type="molecule type" value="Genomic_DNA"/>
</dbReference>
<dbReference type="AlphaFoldDB" id="A0A1S8CWP5"/>